<name>A0A0G0IT76_9BACT</name>
<dbReference type="EMBL" id="LBSX01000010">
    <property type="protein sequence ID" value="KKQ27364.1"/>
    <property type="molecule type" value="Genomic_DNA"/>
</dbReference>
<sequence>MGDKLAQSSAEREFFNSGRTAHENKEAVFLGEVLKTAEEEAAASGCALEGYPYTIPSHEEIVRSGVSWSAPQLFRVMENGEYTGVCYDSISNKWTFPRKNMEFDSLEDALNEGILEQVA</sequence>
<evidence type="ECO:0000313" key="1">
    <source>
        <dbReference type="EMBL" id="KKQ27364.1"/>
    </source>
</evidence>
<comment type="caution">
    <text evidence="1">The sequence shown here is derived from an EMBL/GenBank/DDBJ whole genome shotgun (WGS) entry which is preliminary data.</text>
</comment>
<dbReference type="Proteomes" id="UP000034849">
    <property type="component" value="Unassembled WGS sequence"/>
</dbReference>
<organism evidence="1 2">
    <name type="scientific">Candidatus Magasanikbacteria bacterium GW2011_GWC2_37_14</name>
    <dbReference type="NCBI Taxonomy" id="1619046"/>
    <lineage>
        <taxon>Bacteria</taxon>
        <taxon>Candidatus Magasanikiibacteriota</taxon>
    </lineage>
</organism>
<proteinExistence type="predicted"/>
<dbReference type="AlphaFoldDB" id="A0A0G0IT76"/>
<gene>
    <name evidence="1" type="ORF">US42_C0010G0011</name>
</gene>
<dbReference type="STRING" id="1619046.US42_C0010G0011"/>
<reference evidence="1 2" key="1">
    <citation type="journal article" date="2015" name="Nature">
        <title>rRNA introns, odd ribosomes, and small enigmatic genomes across a large radiation of phyla.</title>
        <authorList>
            <person name="Brown C.T."/>
            <person name="Hug L.A."/>
            <person name="Thomas B.C."/>
            <person name="Sharon I."/>
            <person name="Castelle C.J."/>
            <person name="Singh A."/>
            <person name="Wilkins M.J."/>
            <person name="Williams K.H."/>
            <person name="Banfield J.F."/>
        </authorList>
    </citation>
    <scope>NUCLEOTIDE SEQUENCE [LARGE SCALE GENOMIC DNA]</scope>
</reference>
<evidence type="ECO:0000313" key="2">
    <source>
        <dbReference type="Proteomes" id="UP000034849"/>
    </source>
</evidence>
<protein>
    <submittedName>
        <fullName evidence="1">Uncharacterized protein</fullName>
    </submittedName>
</protein>
<accession>A0A0G0IT76</accession>